<feature type="compositionally biased region" description="Polar residues" evidence="1">
    <location>
        <begin position="228"/>
        <end position="239"/>
    </location>
</feature>
<proteinExistence type="predicted"/>
<dbReference type="AlphaFoldDB" id="A0A813PNU7"/>
<accession>A0A813PNU7</accession>
<evidence type="ECO:0000313" key="4">
    <source>
        <dbReference type="Proteomes" id="UP000663870"/>
    </source>
</evidence>
<comment type="caution">
    <text evidence="2">The sequence shown here is derived from an EMBL/GenBank/DDBJ whole genome shotgun (WGS) entry which is preliminary data.</text>
</comment>
<dbReference type="EMBL" id="CAJNOL010000023">
    <property type="protein sequence ID" value="CAF0756146.1"/>
    <property type="molecule type" value="Genomic_DNA"/>
</dbReference>
<dbReference type="EMBL" id="CAJNOH010000029">
    <property type="protein sequence ID" value="CAF0780992.1"/>
    <property type="molecule type" value="Genomic_DNA"/>
</dbReference>
<sequence length="259" mass="29099">MSFVRSVPSKNNSTSTVEPSLPCLPKLPPRPSSKPPTFPSNISKIERKVQLSSIPNQDDLDEIVNNLSTIVERSEQSLTPTKSSHTTTNVRRTASLHINNQRNFSNTFIKISNSHHEILTSSNLDLSRLNIQRHSLRKIEKFSGIKCSLPSGISTIPNTFKGLEKHTTPTKIKQMNISLSLIDNQITPTMTNGKVKSPWRLRFEKFLNHEELTPLSPTNDLIAFKPAKTSSLSKENGTPSFRLPTRRTSKIHLISEQNE</sequence>
<evidence type="ECO:0000313" key="3">
    <source>
        <dbReference type="EMBL" id="CAF0780992.1"/>
    </source>
</evidence>
<evidence type="ECO:0000313" key="2">
    <source>
        <dbReference type="EMBL" id="CAF0756146.1"/>
    </source>
</evidence>
<feature type="compositionally biased region" description="Polar residues" evidence="1">
    <location>
        <begin position="8"/>
        <end position="18"/>
    </location>
</feature>
<protein>
    <submittedName>
        <fullName evidence="2">Uncharacterized protein</fullName>
    </submittedName>
</protein>
<feature type="region of interest" description="Disordered" evidence="1">
    <location>
        <begin position="1"/>
        <end position="42"/>
    </location>
</feature>
<organism evidence="2 4">
    <name type="scientific">Rotaria sordida</name>
    <dbReference type="NCBI Taxonomy" id="392033"/>
    <lineage>
        <taxon>Eukaryota</taxon>
        <taxon>Metazoa</taxon>
        <taxon>Spiralia</taxon>
        <taxon>Gnathifera</taxon>
        <taxon>Rotifera</taxon>
        <taxon>Eurotatoria</taxon>
        <taxon>Bdelloidea</taxon>
        <taxon>Philodinida</taxon>
        <taxon>Philodinidae</taxon>
        <taxon>Rotaria</taxon>
    </lineage>
</organism>
<dbReference type="Proteomes" id="UP000663870">
    <property type="component" value="Unassembled WGS sequence"/>
</dbReference>
<feature type="region of interest" description="Disordered" evidence="1">
    <location>
        <begin position="227"/>
        <end position="259"/>
    </location>
</feature>
<reference evidence="2" key="1">
    <citation type="submission" date="2021-02" db="EMBL/GenBank/DDBJ databases">
        <authorList>
            <person name="Nowell W R."/>
        </authorList>
    </citation>
    <scope>NUCLEOTIDE SEQUENCE</scope>
</reference>
<feature type="compositionally biased region" description="Pro residues" evidence="1">
    <location>
        <begin position="25"/>
        <end position="38"/>
    </location>
</feature>
<name>A0A813PNU7_9BILA</name>
<keyword evidence="4" id="KW-1185">Reference proteome</keyword>
<evidence type="ECO:0000256" key="1">
    <source>
        <dbReference type="SAM" id="MobiDB-lite"/>
    </source>
</evidence>
<dbReference type="Proteomes" id="UP000663854">
    <property type="component" value="Unassembled WGS sequence"/>
</dbReference>
<gene>
    <name evidence="2" type="ORF">JXQ802_LOCUS1944</name>
    <name evidence="3" type="ORF">PYM288_LOCUS3615</name>
</gene>